<comment type="caution">
    <text evidence="2">The sequence shown here is derived from an EMBL/GenBank/DDBJ whole genome shotgun (WGS) entry which is preliminary data.</text>
</comment>
<feature type="region of interest" description="Disordered" evidence="1">
    <location>
        <begin position="1"/>
        <end position="21"/>
    </location>
</feature>
<gene>
    <name evidence="2" type="ORF">JOB18_010810</name>
</gene>
<proteinExistence type="predicted"/>
<evidence type="ECO:0000256" key="1">
    <source>
        <dbReference type="SAM" id="MobiDB-lite"/>
    </source>
</evidence>
<dbReference type="AlphaFoldDB" id="A0AAV6SEQ2"/>
<evidence type="ECO:0000313" key="2">
    <source>
        <dbReference type="EMBL" id="KAG7515525.1"/>
    </source>
</evidence>
<dbReference type="EMBL" id="JAGKHQ010000005">
    <property type="protein sequence ID" value="KAG7515525.1"/>
    <property type="molecule type" value="Genomic_DNA"/>
</dbReference>
<name>A0AAV6SEQ2_SOLSE</name>
<sequence length="156" mass="17246">MFGDTPSLGQQISHRDTGSRIRPLQHRNILLHPSGGSSHTNSSGETAVAAVTGKSKTSIPVNHGTISSEDGSSVFDRTNVKWPIPTEREVTATAGCRHVVIHAGPMVRVQKHQPQKFSMIEKYLKFPLCSLFPLSSIFLRREKVSIVPEKCTTRFR</sequence>
<organism evidence="2 3">
    <name type="scientific">Solea senegalensis</name>
    <name type="common">Senegalese sole</name>
    <dbReference type="NCBI Taxonomy" id="28829"/>
    <lineage>
        <taxon>Eukaryota</taxon>
        <taxon>Metazoa</taxon>
        <taxon>Chordata</taxon>
        <taxon>Craniata</taxon>
        <taxon>Vertebrata</taxon>
        <taxon>Euteleostomi</taxon>
        <taxon>Actinopterygii</taxon>
        <taxon>Neopterygii</taxon>
        <taxon>Teleostei</taxon>
        <taxon>Neoteleostei</taxon>
        <taxon>Acanthomorphata</taxon>
        <taxon>Carangaria</taxon>
        <taxon>Pleuronectiformes</taxon>
        <taxon>Pleuronectoidei</taxon>
        <taxon>Soleidae</taxon>
        <taxon>Solea</taxon>
    </lineage>
</organism>
<reference evidence="2 3" key="1">
    <citation type="journal article" date="2021" name="Sci. Rep.">
        <title>Chromosome anchoring in Senegalese sole (Solea senegalensis) reveals sex-associated markers and genome rearrangements in flatfish.</title>
        <authorList>
            <person name="Guerrero-Cozar I."/>
            <person name="Gomez-Garrido J."/>
            <person name="Berbel C."/>
            <person name="Martinez-Blanch J.F."/>
            <person name="Alioto T."/>
            <person name="Claros M.G."/>
            <person name="Gagnaire P.A."/>
            <person name="Manchado M."/>
        </authorList>
    </citation>
    <scope>NUCLEOTIDE SEQUENCE [LARGE SCALE GENOMIC DNA]</scope>
    <source>
        <strain evidence="2">Sse05_10M</strain>
    </source>
</reference>
<dbReference type="Proteomes" id="UP000693946">
    <property type="component" value="Linkage Group LG13"/>
</dbReference>
<protein>
    <submittedName>
        <fullName evidence="2">Uncharacterized protein</fullName>
    </submittedName>
</protein>
<accession>A0AAV6SEQ2</accession>
<evidence type="ECO:0000313" key="3">
    <source>
        <dbReference type="Proteomes" id="UP000693946"/>
    </source>
</evidence>
<keyword evidence="3" id="KW-1185">Reference proteome</keyword>